<reference evidence="1" key="1">
    <citation type="journal article" date="2019" name="bioRxiv">
        <title>The Genome of the Zebra Mussel, Dreissena polymorpha: A Resource for Invasive Species Research.</title>
        <authorList>
            <person name="McCartney M.A."/>
            <person name="Auch B."/>
            <person name="Kono T."/>
            <person name="Mallez S."/>
            <person name="Zhang Y."/>
            <person name="Obille A."/>
            <person name="Becker A."/>
            <person name="Abrahante J.E."/>
            <person name="Garbe J."/>
            <person name="Badalamenti J.P."/>
            <person name="Herman A."/>
            <person name="Mangelson H."/>
            <person name="Liachko I."/>
            <person name="Sullivan S."/>
            <person name="Sone E.D."/>
            <person name="Koren S."/>
            <person name="Silverstein K.A.T."/>
            <person name="Beckman K.B."/>
            <person name="Gohl D.M."/>
        </authorList>
    </citation>
    <scope>NUCLEOTIDE SEQUENCE</scope>
    <source>
        <strain evidence="1">Duluth1</strain>
        <tissue evidence="1">Whole animal</tissue>
    </source>
</reference>
<organism evidence="1 2">
    <name type="scientific">Dreissena polymorpha</name>
    <name type="common">Zebra mussel</name>
    <name type="synonym">Mytilus polymorpha</name>
    <dbReference type="NCBI Taxonomy" id="45954"/>
    <lineage>
        <taxon>Eukaryota</taxon>
        <taxon>Metazoa</taxon>
        <taxon>Spiralia</taxon>
        <taxon>Lophotrochozoa</taxon>
        <taxon>Mollusca</taxon>
        <taxon>Bivalvia</taxon>
        <taxon>Autobranchia</taxon>
        <taxon>Heteroconchia</taxon>
        <taxon>Euheterodonta</taxon>
        <taxon>Imparidentia</taxon>
        <taxon>Neoheterodontei</taxon>
        <taxon>Myida</taxon>
        <taxon>Dreissenoidea</taxon>
        <taxon>Dreissenidae</taxon>
        <taxon>Dreissena</taxon>
    </lineage>
</organism>
<proteinExistence type="predicted"/>
<keyword evidence="2" id="KW-1185">Reference proteome</keyword>
<sequence length="55" mass="5789">MTHNKLSTNVLYVTSPGVECSPGDVTFLTSYTVETGDVTEHVVSGSVVVNFPSSV</sequence>
<evidence type="ECO:0000313" key="2">
    <source>
        <dbReference type="Proteomes" id="UP000828390"/>
    </source>
</evidence>
<dbReference type="Proteomes" id="UP000828390">
    <property type="component" value="Unassembled WGS sequence"/>
</dbReference>
<evidence type="ECO:0000313" key="1">
    <source>
        <dbReference type="EMBL" id="KAH3706339.1"/>
    </source>
</evidence>
<comment type="caution">
    <text evidence="1">The sequence shown here is derived from an EMBL/GenBank/DDBJ whole genome shotgun (WGS) entry which is preliminary data.</text>
</comment>
<accession>A0A9D4BSA1</accession>
<dbReference type="AlphaFoldDB" id="A0A9D4BSA1"/>
<name>A0A9D4BSA1_DREPO</name>
<protein>
    <submittedName>
        <fullName evidence="1">Uncharacterized protein</fullName>
    </submittedName>
</protein>
<reference evidence="1" key="2">
    <citation type="submission" date="2020-11" db="EMBL/GenBank/DDBJ databases">
        <authorList>
            <person name="McCartney M.A."/>
            <person name="Auch B."/>
            <person name="Kono T."/>
            <person name="Mallez S."/>
            <person name="Becker A."/>
            <person name="Gohl D.M."/>
            <person name="Silverstein K.A.T."/>
            <person name="Koren S."/>
            <person name="Bechman K.B."/>
            <person name="Herman A."/>
            <person name="Abrahante J.E."/>
            <person name="Garbe J."/>
        </authorList>
    </citation>
    <scope>NUCLEOTIDE SEQUENCE</scope>
    <source>
        <strain evidence="1">Duluth1</strain>
        <tissue evidence="1">Whole animal</tissue>
    </source>
</reference>
<dbReference type="EMBL" id="JAIWYP010000014">
    <property type="protein sequence ID" value="KAH3706339.1"/>
    <property type="molecule type" value="Genomic_DNA"/>
</dbReference>
<gene>
    <name evidence="1" type="ORF">DPMN_065724</name>
</gene>